<protein>
    <recommendedName>
        <fullName evidence="5">LPXTG-motif cell wall anchor domain-containing protein</fullName>
    </recommendedName>
</protein>
<gene>
    <name evidence="3" type="ORF">Aglo03_62310</name>
</gene>
<organism evidence="3 4">
    <name type="scientific">Actinokineospora globicatena</name>
    <dbReference type="NCBI Taxonomy" id="103729"/>
    <lineage>
        <taxon>Bacteria</taxon>
        <taxon>Bacillati</taxon>
        <taxon>Actinomycetota</taxon>
        <taxon>Actinomycetes</taxon>
        <taxon>Pseudonocardiales</taxon>
        <taxon>Pseudonocardiaceae</taxon>
        <taxon>Actinokineospora</taxon>
    </lineage>
</organism>
<proteinExistence type="predicted"/>
<accession>A0A9W6QSK3</accession>
<reference evidence="3" key="1">
    <citation type="submission" date="2023-02" db="EMBL/GenBank/DDBJ databases">
        <title>Actinokineospora globicatena NBRC 15670.</title>
        <authorList>
            <person name="Ichikawa N."/>
            <person name="Sato H."/>
            <person name="Tonouchi N."/>
        </authorList>
    </citation>
    <scope>NUCLEOTIDE SEQUENCE</scope>
    <source>
        <strain evidence="3">NBRC 15670</strain>
    </source>
</reference>
<dbReference type="Proteomes" id="UP001165042">
    <property type="component" value="Unassembled WGS sequence"/>
</dbReference>
<dbReference type="EMBL" id="BSSD01000013">
    <property type="protein sequence ID" value="GLW95415.1"/>
    <property type="molecule type" value="Genomic_DNA"/>
</dbReference>
<keyword evidence="1" id="KW-0472">Membrane</keyword>
<keyword evidence="1" id="KW-1133">Transmembrane helix</keyword>
<name>A0A9W6QSK3_9PSEU</name>
<feature type="transmembrane region" description="Helical" evidence="1">
    <location>
        <begin position="76"/>
        <end position="93"/>
    </location>
</feature>
<keyword evidence="1" id="KW-0812">Transmembrane</keyword>
<evidence type="ECO:0008006" key="5">
    <source>
        <dbReference type="Google" id="ProtNLM"/>
    </source>
</evidence>
<evidence type="ECO:0000313" key="3">
    <source>
        <dbReference type="EMBL" id="GLW95415.1"/>
    </source>
</evidence>
<evidence type="ECO:0000256" key="2">
    <source>
        <dbReference type="SAM" id="SignalP"/>
    </source>
</evidence>
<sequence length="102" mass="10417">MSVRAPRFLPAVLLGVLLALGTSLGVAAGPAAAQPVVARSVTSQSVTALAQEQTAPGVDLPQAPTEADKENAKSKIVVGVVAVLLLGAVVWGNRIRAKRKKK</sequence>
<feature type="signal peptide" evidence="2">
    <location>
        <begin position="1"/>
        <end position="28"/>
    </location>
</feature>
<feature type="chain" id="PRO_5040761317" description="LPXTG-motif cell wall anchor domain-containing protein" evidence="2">
    <location>
        <begin position="29"/>
        <end position="102"/>
    </location>
</feature>
<keyword evidence="4" id="KW-1185">Reference proteome</keyword>
<keyword evidence="2" id="KW-0732">Signal</keyword>
<evidence type="ECO:0000256" key="1">
    <source>
        <dbReference type="SAM" id="Phobius"/>
    </source>
</evidence>
<dbReference type="RefSeq" id="WP_285613215.1">
    <property type="nucleotide sequence ID" value="NZ_BSSD01000013.1"/>
</dbReference>
<dbReference type="AlphaFoldDB" id="A0A9W6QSK3"/>
<evidence type="ECO:0000313" key="4">
    <source>
        <dbReference type="Proteomes" id="UP001165042"/>
    </source>
</evidence>
<comment type="caution">
    <text evidence="3">The sequence shown here is derived from an EMBL/GenBank/DDBJ whole genome shotgun (WGS) entry which is preliminary data.</text>
</comment>